<keyword evidence="10" id="KW-1185">Reference proteome</keyword>
<dbReference type="InterPro" id="IPR011990">
    <property type="entry name" value="TPR-like_helical_dom_sf"/>
</dbReference>
<dbReference type="AlphaFoldDB" id="A0A3P3VR61"/>
<dbReference type="Pfam" id="PF23914">
    <property type="entry name" value="TPR_CcmH_CycH"/>
    <property type="match status" value="1"/>
</dbReference>
<dbReference type="InterPro" id="IPR056413">
    <property type="entry name" value="TPR_CcmH_CycH"/>
</dbReference>
<reference evidence="9 10" key="2">
    <citation type="submission" date="2018-12" db="EMBL/GenBank/DDBJ databases">
        <title>Simiduia agarivorans gen. nov., sp. nov., a marine, agarolytic bacterium isolated from shallow coastal water from Keelung, Taiwan.</title>
        <authorList>
            <person name="Shieh W.Y."/>
        </authorList>
    </citation>
    <scope>NUCLEOTIDE SEQUENCE [LARGE SCALE GENOMIC DNA]</scope>
    <source>
        <strain evidence="9 10">GTF-13</strain>
    </source>
</reference>
<dbReference type="Pfam" id="PF23892">
    <property type="entry name" value="Ig_CycH"/>
    <property type="match status" value="1"/>
</dbReference>
<dbReference type="PANTHER" id="PTHR47870:SF4">
    <property type="entry name" value="CYTOCHROME C-TYPE BIOGENESIS PROTEIN CYCH"/>
    <property type="match status" value="1"/>
</dbReference>
<dbReference type="EMBL" id="QWEZ01000001">
    <property type="protein sequence ID" value="RRJ85282.1"/>
    <property type="molecule type" value="Genomic_DNA"/>
</dbReference>
<evidence type="ECO:0000259" key="8">
    <source>
        <dbReference type="Pfam" id="PF23914"/>
    </source>
</evidence>
<evidence type="ECO:0000256" key="1">
    <source>
        <dbReference type="ARBA" id="ARBA00004196"/>
    </source>
</evidence>
<comment type="caution">
    <text evidence="9">The sequence shown here is derived from an EMBL/GenBank/DDBJ whole genome shotgun (WGS) entry which is preliminary data.</text>
</comment>
<proteinExistence type="predicted"/>
<evidence type="ECO:0000313" key="9">
    <source>
        <dbReference type="EMBL" id="RRJ85282.1"/>
    </source>
</evidence>
<evidence type="ECO:0000256" key="5">
    <source>
        <dbReference type="PROSITE-ProRule" id="PRU00339"/>
    </source>
</evidence>
<dbReference type="PROSITE" id="PS50005">
    <property type="entry name" value="TPR"/>
    <property type="match status" value="1"/>
</dbReference>
<dbReference type="Proteomes" id="UP000280792">
    <property type="component" value="Unassembled WGS sequence"/>
</dbReference>
<organism evidence="9 10">
    <name type="scientific">Aestuariirhabdus litorea</name>
    <dbReference type="NCBI Taxonomy" id="2528527"/>
    <lineage>
        <taxon>Bacteria</taxon>
        <taxon>Pseudomonadati</taxon>
        <taxon>Pseudomonadota</taxon>
        <taxon>Gammaproteobacteria</taxon>
        <taxon>Oceanospirillales</taxon>
        <taxon>Aestuariirhabdaceae</taxon>
        <taxon>Aestuariirhabdus</taxon>
    </lineage>
</organism>
<keyword evidence="3" id="KW-0201">Cytochrome c-type biogenesis</keyword>
<feature type="coiled-coil region" evidence="6">
    <location>
        <begin position="34"/>
        <end position="73"/>
    </location>
</feature>
<dbReference type="InterPro" id="IPR056412">
    <property type="entry name" value="Ig_CycH"/>
</dbReference>
<dbReference type="InterPro" id="IPR019734">
    <property type="entry name" value="TPR_rpt"/>
</dbReference>
<dbReference type="GO" id="GO:0030313">
    <property type="term" value="C:cell envelope"/>
    <property type="evidence" value="ECO:0007669"/>
    <property type="project" value="UniProtKB-SubCell"/>
</dbReference>
<dbReference type="RefSeq" id="WP_125015707.1">
    <property type="nucleotide sequence ID" value="NZ_QWEZ01000001.1"/>
</dbReference>
<dbReference type="SUPFAM" id="SSF48452">
    <property type="entry name" value="TPR-like"/>
    <property type="match status" value="1"/>
</dbReference>
<evidence type="ECO:0000256" key="2">
    <source>
        <dbReference type="ARBA" id="ARBA00022737"/>
    </source>
</evidence>
<evidence type="ECO:0000256" key="3">
    <source>
        <dbReference type="ARBA" id="ARBA00022748"/>
    </source>
</evidence>
<feature type="domain" description="Cytochrome c-type biogenesis protein H TPR" evidence="8">
    <location>
        <begin position="130"/>
        <end position="261"/>
    </location>
</feature>
<evidence type="ECO:0000313" key="10">
    <source>
        <dbReference type="Proteomes" id="UP000280792"/>
    </source>
</evidence>
<dbReference type="InterPro" id="IPR017560">
    <property type="entry name" value="Cyt_c_biogenesis_CcmI"/>
</dbReference>
<dbReference type="PANTHER" id="PTHR47870">
    <property type="entry name" value="CYTOCHROME C-TYPE BIOGENESIS PROTEIN CCMH"/>
    <property type="match status" value="1"/>
</dbReference>
<protein>
    <submittedName>
        <fullName evidence="9">C-type cytochrome biogenesis protein CcmI</fullName>
    </submittedName>
</protein>
<feature type="repeat" description="TPR" evidence="5">
    <location>
        <begin position="157"/>
        <end position="190"/>
    </location>
</feature>
<comment type="subcellular location">
    <subcellularLocation>
        <location evidence="1">Cell envelope</location>
    </subcellularLocation>
</comment>
<dbReference type="InterPro" id="IPR051263">
    <property type="entry name" value="C-type_cytochrome_biogenesis"/>
</dbReference>
<dbReference type="GO" id="GO:0017004">
    <property type="term" value="P:cytochrome complex assembly"/>
    <property type="evidence" value="ECO:0007669"/>
    <property type="project" value="UniProtKB-KW"/>
</dbReference>
<keyword evidence="6" id="KW-0175">Coiled coil</keyword>
<feature type="domain" description="Cytochrome c-type biogenesis protein H Ig-like" evidence="7">
    <location>
        <begin position="311"/>
        <end position="420"/>
    </location>
</feature>
<dbReference type="Gene3D" id="1.25.40.10">
    <property type="entry name" value="Tetratricopeptide repeat domain"/>
    <property type="match status" value="1"/>
</dbReference>
<gene>
    <name evidence="9" type="primary">ccmI</name>
    <name evidence="9" type="ORF">D0544_09530</name>
</gene>
<dbReference type="GO" id="GO:0005886">
    <property type="term" value="C:plasma membrane"/>
    <property type="evidence" value="ECO:0007669"/>
    <property type="project" value="TreeGrafter"/>
</dbReference>
<keyword evidence="2" id="KW-0677">Repeat</keyword>
<evidence type="ECO:0000256" key="4">
    <source>
        <dbReference type="ARBA" id="ARBA00022803"/>
    </source>
</evidence>
<sequence length="424" mass="45068">MFLFWLITVLMVVVALGFVLVPLMRSTKADADVLDESAVNVAVYRERMAELEADRAEGKIDDKEFARLQLEQQRALLEDDAMVVAKKAGHEGARWVLPALVLVLLPLSSYGLYLKLGASDLLTLPPQAEAANPHGEGSMEGMAIALLQELEADPNNSQGWFTLGRTYTAIGRYEQAAEAFDRVSQILGKEHAEILAQKAQALYFGSGNQVTPQIQAIIDQALADDDMDPGLNGLLGMIAYDSGNFADAVMRWERMLTNIRPGMSEEGIRQAIEMARQQLAGSGGELPAAASSSPASAAAASGQGVFGDKPLKVLVEIDPGLLEQVDGSSTVFVALKRADGPPMPLAAVRLQAGQLPTLVSIDDRNLLTQGVIVDSGEALLLSATLSKSGTAGTKSGDLRGVTSPMTLSEMGEKVIQVNIDSVVP</sequence>
<reference evidence="9 10" key="1">
    <citation type="submission" date="2018-08" db="EMBL/GenBank/DDBJ databases">
        <authorList>
            <person name="Khan S.A."/>
        </authorList>
    </citation>
    <scope>NUCLEOTIDE SEQUENCE [LARGE SCALE GENOMIC DNA]</scope>
    <source>
        <strain evidence="9 10">GTF-13</strain>
    </source>
</reference>
<dbReference type="NCBIfam" id="TIGR03142">
    <property type="entry name" value="cytochro_ccmI"/>
    <property type="match status" value="1"/>
</dbReference>
<evidence type="ECO:0000259" key="7">
    <source>
        <dbReference type="Pfam" id="PF23892"/>
    </source>
</evidence>
<accession>A0A3P3VR61</accession>
<name>A0A3P3VR61_9GAMM</name>
<keyword evidence="4 5" id="KW-0802">TPR repeat</keyword>
<evidence type="ECO:0000256" key="6">
    <source>
        <dbReference type="SAM" id="Coils"/>
    </source>
</evidence>